<keyword evidence="1" id="KW-0732">Signal</keyword>
<dbReference type="GO" id="GO:0016787">
    <property type="term" value="F:hydrolase activity"/>
    <property type="evidence" value="ECO:0007669"/>
    <property type="project" value="InterPro"/>
</dbReference>
<dbReference type="AlphaFoldDB" id="A0A143PUH1"/>
<name>A0A143PUH1_LUTPR</name>
<reference evidence="4" key="2">
    <citation type="submission" date="2016-04" db="EMBL/GenBank/DDBJ databases">
        <title>First Complete Genome Sequence of a Subdivision 6 Acidobacterium.</title>
        <authorList>
            <person name="Huang S."/>
            <person name="Vieira S."/>
            <person name="Bunk B."/>
            <person name="Riedel T."/>
            <person name="Sproeer C."/>
            <person name="Overmann J."/>
        </authorList>
    </citation>
    <scope>NUCLEOTIDE SEQUENCE [LARGE SCALE GENOMIC DNA]</scope>
    <source>
        <strain evidence="4">DSM 100886 HEG_-6_39</strain>
    </source>
</reference>
<dbReference type="EMBL" id="CP015136">
    <property type="protein sequence ID" value="AMY12031.1"/>
    <property type="molecule type" value="Genomic_DNA"/>
</dbReference>
<proteinExistence type="predicted"/>
<dbReference type="RefSeq" id="WP_110173523.1">
    <property type="nucleotide sequence ID" value="NZ_CP015136.1"/>
</dbReference>
<evidence type="ECO:0000256" key="1">
    <source>
        <dbReference type="SAM" id="SignalP"/>
    </source>
</evidence>
<dbReference type="InterPro" id="IPR010496">
    <property type="entry name" value="AL/BT2_dom"/>
</dbReference>
<feature type="domain" description="3-keto-alpha-glucoside-1,2-lyase/3-keto-2-hydroxy-glucal hydratase" evidence="2">
    <location>
        <begin position="144"/>
        <end position="311"/>
    </location>
</feature>
<evidence type="ECO:0000259" key="2">
    <source>
        <dbReference type="Pfam" id="PF06439"/>
    </source>
</evidence>
<organism evidence="3 4">
    <name type="scientific">Luteitalea pratensis</name>
    <dbReference type="NCBI Taxonomy" id="1855912"/>
    <lineage>
        <taxon>Bacteria</taxon>
        <taxon>Pseudomonadati</taxon>
        <taxon>Acidobacteriota</taxon>
        <taxon>Vicinamibacteria</taxon>
        <taxon>Vicinamibacterales</taxon>
        <taxon>Vicinamibacteraceae</taxon>
        <taxon>Luteitalea</taxon>
    </lineage>
</organism>
<reference evidence="3 4" key="1">
    <citation type="journal article" date="2016" name="Genome Announc.">
        <title>First Complete Genome Sequence of a Subdivision 6 Acidobacterium Strain.</title>
        <authorList>
            <person name="Huang S."/>
            <person name="Vieira S."/>
            <person name="Bunk B."/>
            <person name="Riedel T."/>
            <person name="Sproer C."/>
            <person name="Overmann J."/>
        </authorList>
    </citation>
    <scope>NUCLEOTIDE SEQUENCE [LARGE SCALE GENOMIC DNA]</scope>
    <source>
        <strain evidence="4">DSM 100886 HEG_-6_39</strain>
    </source>
</reference>
<dbReference type="Gene3D" id="2.60.120.560">
    <property type="entry name" value="Exo-inulinase, domain 1"/>
    <property type="match status" value="1"/>
</dbReference>
<dbReference type="Proteomes" id="UP000076079">
    <property type="component" value="Chromosome"/>
</dbReference>
<protein>
    <recommendedName>
        <fullName evidence="2">3-keto-alpha-glucoside-1,2-lyase/3-keto-2-hydroxy-glucal hydratase domain-containing protein</fullName>
    </recommendedName>
</protein>
<feature type="chain" id="PRO_5007511986" description="3-keto-alpha-glucoside-1,2-lyase/3-keto-2-hydroxy-glucal hydratase domain-containing protein" evidence="1">
    <location>
        <begin position="24"/>
        <end position="318"/>
    </location>
</feature>
<dbReference type="PATRIC" id="fig|1813736.3.peg.5580"/>
<dbReference type="Pfam" id="PF06439">
    <property type="entry name" value="3keto-disac_hyd"/>
    <property type="match status" value="1"/>
</dbReference>
<dbReference type="KEGG" id="abac:LuPra_05303"/>
<accession>A0A143PUH1</accession>
<gene>
    <name evidence="3" type="ORF">LuPra_05303</name>
</gene>
<evidence type="ECO:0000313" key="3">
    <source>
        <dbReference type="EMBL" id="AMY12031.1"/>
    </source>
</evidence>
<dbReference type="STRING" id="1855912.LuPra_05303"/>
<dbReference type="OrthoDB" id="128004at2"/>
<feature type="signal peptide" evidence="1">
    <location>
        <begin position="1"/>
        <end position="23"/>
    </location>
</feature>
<sequence precursor="true">MIARVAYGVALMLVAVGYSATLAQSPSASDALLDRWDLVVQRGTQTSPSWLEVERSGTATLVGQFVGSGGSARPIGKIEFTGGTFRFAIPPQWDSNPRDITFEGRLDGDRITGSMTMGDGQTVTWSGARAPSLRRAGAPAWGTAVTLFDGKSLEGWQPLGRRDSKWSAVGGILKNADSGSNLVTAQKFDDFKLHLEFRVPKGANSGVYLRGRYELQVDDAAGLEPSSHHLGGLYGFIAPSESVARAADEWQTMDVTLVGRMLTFTLNGTTVICNREIPGITGGALDSAEADPGPLLLQGDHGPVEYRNIVITPAKSAR</sequence>
<evidence type="ECO:0000313" key="4">
    <source>
        <dbReference type="Proteomes" id="UP000076079"/>
    </source>
</evidence>
<keyword evidence="4" id="KW-1185">Reference proteome</keyword>